<gene>
    <name evidence="1" type="ORF">EVAR_82530_1</name>
</gene>
<organism evidence="1 2">
    <name type="scientific">Eumeta variegata</name>
    <name type="common">Bagworm moth</name>
    <name type="synonym">Eumeta japonica</name>
    <dbReference type="NCBI Taxonomy" id="151549"/>
    <lineage>
        <taxon>Eukaryota</taxon>
        <taxon>Metazoa</taxon>
        <taxon>Ecdysozoa</taxon>
        <taxon>Arthropoda</taxon>
        <taxon>Hexapoda</taxon>
        <taxon>Insecta</taxon>
        <taxon>Pterygota</taxon>
        <taxon>Neoptera</taxon>
        <taxon>Endopterygota</taxon>
        <taxon>Lepidoptera</taxon>
        <taxon>Glossata</taxon>
        <taxon>Ditrysia</taxon>
        <taxon>Tineoidea</taxon>
        <taxon>Psychidae</taxon>
        <taxon>Oiketicinae</taxon>
        <taxon>Eumeta</taxon>
    </lineage>
</organism>
<proteinExistence type="predicted"/>
<dbReference type="EMBL" id="BGZK01000237">
    <property type="protein sequence ID" value="GBP30788.1"/>
    <property type="molecule type" value="Genomic_DNA"/>
</dbReference>
<protein>
    <submittedName>
        <fullName evidence="1">Uncharacterized protein</fullName>
    </submittedName>
</protein>
<accession>A0A4C1UWH7</accession>
<evidence type="ECO:0000313" key="1">
    <source>
        <dbReference type="EMBL" id="GBP30788.1"/>
    </source>
</evidence>
<dbReference type="AlphaFoldDB" id="A0A4C1UWH7"/>
<comment type="caution">
    <text evidence="1">The sequence shown here is derived from an EMBL/GenBank/DDBJ whole genome shotgun (WGS) entry which is preliminary data.</text>
</comment>
<dbReference type="Proteomes" id="UP000299102">
    <property type="component" value="Unassembled WGS sequence"/>
</dbReference>
<reference evidence="1 2" key="1">
    <citation type="journal article" date="2019" name="Commun. Biol.">
        <title>The bagworm genome reveals a unique fibroin gene that provides high tensile strength.</title>
        <authorList>
            <person name="Kono N."/>
            <person name="Nakamura H."/>
            <person name="Ohtoshi R."/>
            <person name="Tomita M."/>
            <person name="Numata K."/>
            <person name="Arakawa K."/>
        </authorList>
    </citation>
    <scope>NUCLEOTIDE SEQUENCE [LARGE SCALE GENOMIC DNA]</scope>
</reference>
<sequence length="109" mass="12112">MPCFSYLSYGKEDINFATFIRWLITSQYPPTGLAGPVGEMALLKCFVRVFYVGAFFIKPENRSGKVDDPQRPARRAPERAAVIKGIPAKTRALTFLARPSAAVFTARIV</sequence>
<keyword evidence="2" id="KW-1185">Reference proteome</keyword>
<name>A0A4C1UWH7_EUMVA</name>
<evidence type="ECO:0000313" key="2">
    <source>
        <dbReference type="Proteomes" id="UP000299102"/>
    </source>
</evidence>